<dbReference type="GO" id="GO:0016874">
    <property type="term" value="F:ligase activity"/>
    <property type="evidence" value="ECO:0007669"/>
    <property type="project" value="UniProtKB-KW"/>
</dbReference>
<evidence type="ECO:0000313" key="1">
    <source>
        <dbReference type="EMBL" id="EEE43437.2"/>
    </source>
</evidence>
<dbReference type="InterPro" id="IPR022025">
    <property type="entry name" value="Amidoligase_2"/>
</dbReference>
<keyword evidence="1" id="KW-0436">Ligase</keyword>
<dbReference type="Proteomes" id="UP000004703">
    <property type="component" value="Chromosome"/>
</dbReference>
<reference evidence="1 2" key="1">
    <citation type="submission" date="2008-01" db="EMBL/GenBank/DDBJ databases">
        <authorList>
            <person name="Wagner-Dobler I."/>
            <person name="Ferriera S."/>
            <person name="Johnson J."/>
            <person name="Kravitz S."/>
            <person name="Beeson K."/>
            <person name="Sutton G."/>
            <person name="Rogers Y.-H."/>
            <person name="Friedman R."/>
            <person name="Frazier M."/>
            <person name="Venter J.C."/>
        </authorList>
    </citation>
    <scope>NUCLEOTIDE SEQUENCE [LARGE SCALE GENOMIC DNA]</scope>
    <source>
        <strain evidence="2">DSM 17067 / NCIMB 14079 / DFL-11</strain>
    </source>
</reference>
<dbReference type="AlphaFoldDB" id="A0A5E8GUC6"/>
<evidence type="ECO:0000313" key="2">
    <source>
        <dbReference type="Proteomes" id="UP000004703"/>
    </source>
</evidence>
<organism evidence="1 2">
    <name type="scientific">Roseibium alexandrii (strain DSM 17067 / NCIMB 14079 / DFL-11)</name>
    <name type="common">Labrenzia alexandrii</name>
    <dbReference type="NCBI Taxonomy" id="244592"/>
    <lineage>
        <taxon>Bacteria</taxon>
        <taxon>Pseudomonadati</taxon>
        <taxon>Pseudomonadota</taxon>
        <taxon>Alphaproteobacteria</taxon>
        <taxon>Hyphomicrobiales</taxon>
        <taxon>Stappiaceae</taxon>
        <taxon>Roseibium</taxon>
    </lineage>
</organism>
<comment type="caution">
    <text evidence="1">The sequence shown here is derived from an EMBL/GenBank/DDBJ whole genome shotgun (WGS) entry which is preliminary data.</text>
</comment>
<protein>
    <submittedName>
        <fullName evidence="1">Putative amidoligase enzyme</fullName>
    </submittedName>
</protein>
<sequence length="328" mass="36456">MTKAMMTDMQNQDVHDARAVFSELNASDRRVGVEIEFGGLSASKAASVVHEIVGGETKEVDAHRYKIHGTSLGSVTIELDSKYVHTDNDDTDVQKKARQIAGDLGASIVPTELITAPIFLSDLGTVDTLVRALADAGAIGNEQPHLACGLHLNIEWKSKSIDAILRVLQAYLLMAPKLRDEIEPDPTRKLLPFIARFPSDYERTVLDPAYEPDSKTFIRDYCSANPNKNRELDLLPLLASLDSDCVEEALGKHPGAVRPAFHYRLPDARIEDASWSVAEEWKRWERVEDLAANPKELLDQIENWRANNERPEGLLGAAKRLINRVKSS</sequence>
<proteinExistence type="predicted"/>
<gene>
    <name evidence="1" type="ORF">SADFL11_723</name>
</gene>
<dbReference type="EMBL" id="ACCU02000004">
    <property type="protein sequence ID" value="EEE43437.2"/>
    <property type="molecule type" value="Genomic_DNA"/>
</dbReference>
<dbReference type="Pfam" id="PF12224">
    <property type="entry name" value="Amidoligase_2"/>
    <property type="match status" value="1"/>
</dbReference>
<reference evidence="1 2" key="2">
    <citation type="submission" date="2013-04" db="EMBL/GenBank/DDBJ databases">
        <authorList>
            <person name="Fiebig A."/>
            <person name="Pradella S."/>
            <person name="Wagner-Doebler I."/>
        </authorList>
    </citation>
    <scope>NUCLEOTIDE SEQUENCE [LARGE SCALE GENOMIC DNA]</scope>
    <source>
        <strain evidence="2">DSM 17067 / NCIMB 14079 / DFL-11</strain>
    </source>
</reference>
<name>A0A5E8GUC6_ROSAD</name>
<accession>A0A5E8GUC6</accession>